<reference evidence="1" key="1">
    <citation type="journal article" date="2016" name="Front. Microbiol.">
        <title>Genome Sequence of the Piezophilic, Mesophilic Sulfate-Reducing Bacterium Desulfovibrio indicus J2T.</title>
        <authorList>
            <person name="Cao J."/>
            <person name="Maignien L."/>
            <person name="Shao Z."/>
            <person name="Alain K."/>
            <person name="Jebbar M."/>
        </authorList>
    </citation>
    <scope>NUCLEOTIDE SEQUENCE</scope>
    <source>
        <strain evidence="1">NBRC 103626</strain>
    </source>
</reference>
<dbReference type="Proteomes" id="UP001055108">
    <property type="component" value="Unassembled WGS sequence"/>
</dbReference>
<keyword evidence="2" id="KW-1185">Reference proteome</keyword>
<dbReference type="RefSeq" id="WP_238305229.1">
    <property type="nucleotide sequence ID" value="NZ_BPQM01000113.1"/>
</dbReference>
<evidence type="ECO:0000313" key="1">
    <source>
        <dbReference type="EMBL" id="GJD80788.1"/>
    </source>
</evidence>
<proteinExistence type="predicted"/>
<protein>
    <submittedName>
        <fullName evidence="1">Uncharacterized protein</fullName>
    </submittedName>
</protein>
<sequence length="75" mass="8720">MEAEDLQGASYRVLTYRDGQQVICESVETEVAARTRFASAIDLCRTRDDDHPHRVELWQEHSLLEAWPEQMSEGR</sequence>
<evidence type="ECO:0000313" key="2">
    <source>
        <dbReference type="Proteomes" id="UP001055108"/>
    </source>
</evidence>
<dbReference type="AlphaFoldDB" id="A0AA37HTW4"/>
<name>A0AA37HTW4_9HYPH</name>
<reference evidence="1" key="2">
    <citation type="submission" date="2021-08" db="EMBL/GenBank/DDBJ databases">
        <authorList>
            <person name="Tani A."/>
            <person name="Ola A."/>
            <person name="Ogura Y."/>
            <person name="Katsura K."/>
            <person name="Hayashi T."/>
        </authorList>
    </citation>
    <scope>NUCLEOTIDE SEQUENCE</scope>
    <source>
        <strain evidence="1">NBRC 103626</strain>
    </source>
</reference>
<dbReference type="EMBL" id="BPQM01000113">
    <property type="protein sequence ID" value="GJD80788.1"/>
    <property type="molecule type" value="Genomic_DNA"/>
</dbReference>
<organism evidence="1 2">
    <name type="scientific">Methylobacterium gregans</name>
    <dbReference type="NCBI Taxonomy" id="374424"/>
    <lineage>
        <taxon>Bacteria</taxon>
        <taxon>Pseudomonadati</taxon>
        <taxon>Pseudomonadota</taxon>
        <taxon>Alphaproteobacteria</taxon>
        <taxon>Hyphomicrobiales</taxon>
        <taxon>Methylobacteriaceae</taxon>
        <taxon>Methylobacterium</taxon>
    </lineage>
</organism>
<accession>A0AA37HTW4</accession>
<gene>
    <name evidence="1" type="ORF">NBEOAGPD_4031</name>
</gene>
<comment type="caution">
    <text evidence="1">The sequence shown here is derived from an EMBL/GenBank/DDBJ whole genome shotgun (WGS) entry which is preliminary data.</text>
</comment>